<proteinExistence type="predicted"/>
<accession>A0AAC9ITQ2</accession>
<name>A0AAC9ITQ2_9BURK</name>
<dbReference type="Proteomes" id="UP000182060">
    <property type="component" value="Chromosome"/>
</dbReference>
<sequence length="167" mass="19480">MDDITRLIGKKIGITNNYAKIYAYAREQLQGMFGDDDSEDDEESSGWGIEYLTLQIMKNDAIDEDLGARGIFSNEEISYLRERVHNLEIHIERQGNSATQDWELWFKLDLSEEINRFIVHCNFRYEVGNYGIEEGISTIVSEEYDDIEVANKLEKIYMFEILKSKSL</sequence>
<dbReference type="EMBL" id="CP015017">
    <property type="protein sequence ID" value="APC00787.1"/>
    <property type="molecule type" value="Genomic_DNA"/>
</dbReference>
<organism evidence="1 2">
    <name type="scientific">Polynucleobacter asymbioticus</name>
    <dbReference type="NCBI Taxonomy" id="576611"/>
    <lineage>
        <taxon>Bacteria</taxon>
        <taxon>Pseudomonadati</taxon>
        <taxon>Pseudomonadota</taxon>
        <taxon>Betaproteobacteria</taxon>
        <taxon>Burkholderiales</taxon>
        <taxon>Burkholderiaceae</taxon>
        <taxon>Polynucleobacter</taxon>
    </lineage>
</organism>
<dbReference type="RefSeq" id="WP_071538948.1">
    <property type="nucleotide sequence ID" value="NZ_CP015016.1"/>
</dbReference>
<reference evidence="1" key="1">
    <citation type="journal article" date="2017" name="Appl. Environ. Microbiol.">
        <title>Microdiversification of a pelagic Polynucleobacter species is mainly driven by acquisition of genomic islands from a partially interspecific gene pool.</title>
        <authorList>
            <person name="Hoetzinger M."/>
            <person name="Hahn M.W."/>
            <person name="Jezberova J."/>
            <person name="Schmidt J."/>
            <person name="Koll U."/>
        </authorList>
    </citation>
    <scope>NUCLEOTIDE SEQUENCE</scope>
    <source>
        <strain evidence="1">MWH-RechtKol4</strain>
    </source>
</reference>
<dbReference type="AlphaFoldDB" id="A0AAC9ITQ2"/>
<evidence type="ECO:0000313" key="2">
    <source>
        <dbReference type="Proteomes" id="UP000182060"/>
    </source>
</evidence>
<gene>
    <name evidence="1" type="ORF">AOC25_03650</name>
</gene>
<protein>
    <submittedName>
        <fullName evidence="1">Uncharacterized protein</fullName>
    </submittedName>
</protein>
<evidence type="ECO:0000313" key="1">
    <source>
        <dbReference type="EMBL" id="APC00787.1"/>
    </source>
</evidence>